<dbReference type="InterPro" id="IPR050107">
    <property type="entry name" value="ABC_carbohydrate_import_ATPase"/>
</dbReference>
<reference evidence="6 7" key="1">
    <citation type="submission" date="2016-09" db="EMBL/GenBank/DDBJ databases">
        <title>Rhizobium oryziradicis sp. nov., isolated from the root of rice.</title>
        <authorList>
            <person name="Zhao J."/>
            <person name="Zhang X."/>
        </authorList>
    </citation>
    <scope>NUCLEOTIDE SEQUENCE [LARGE SCALE GENOMIC DNA]</scope>
    <source>
        <strain evidence="6 7">14971</strain>
    </source>
</reference>
<feature type="domain" description="ABC transporter" evidence="4">
    <location>
        <begin position="240"/>
        <end position="494"/>
    </location>
</feature>
<dbReference type="InterPro" id="IPR017871">
    <property type="entry name" value="ABC_transporter-like_CS"/>
</dbReference>
<keyword evidence="3 5" id="KW-0067">ATP-binding</keyword>
<sequence>MAALLEMRGMVKVYGALRANDGIDLDVFAGEIVGLLGENGSGKSTLMKVLFGMVEADGGGIVFRGRELSGHRPGEAMAVGIAMIHQHFMLVEAMTVLENIMLGWPEAGKLLKRHVIAEKIRETSRRLGLDLDPETRVADLPLGRRQRVEILKAVLRNAELLILDEPTSNLAPAEVRDLLVVLKRLRSEGKGIIFITHKMPEVIEACDKVVVLRAGKVSGKAVVSGADKAQLAEMMVGRDVTTPYVMKAPEKGAVRIGMRQLAGKGIGPLDLDVRGGEILAIAGVDGNGQLELAETLAGLRRADAGTISLDARDITHATPANRTKAGLAYMPADRSMTALVKSMTIMENLMLRDIQRPPYSLRGLLTMGFARRRAETLMSQFDIRAASPLTKAGSLSGGNQQKIVIARELARQPAVLVAHQPTWGLDPGATRFVLERIIALRDAGSAVIYISSELEEVLAVGDRVAVLAGGRLAGLVTRNEVDMPQIGLWMSERAA</sequence>
<dbReference type="GO" id="GO:0005524">
    <property type="term" value="F:ATP binding"/>
    <property type="evidence" value="ECO:0007669"/>
    <property type="project" value="UniProtKB-KW"/>
</dbReference>
<dbReference type="InterPro" id="IPR003439">
    <property type="entry name" value="ABC_transporter-like_ATP-bd"/>
</dbReference>
<evidence type="ECO:0000313" key="7">
    <source>
        <dbReference type="Proteomes" id="UP000185598"/>
    </source>
</evidence>
<evidence type="ECO:0000313" key="5">
    <source>
        <dbReference type="EMBL" id="MBB4008224.1"/>
    </source>
</evidence>
<dbReference type="PANTHER" id="PTHR43790">
    <property type="entry name" value="CARBOHYDRATE TRANSPORT ATP-BINDING PROTEIN MG119-RELATED"/>
    <property type="match status" value="1"/>
</dbReference>
<keyword evidence="5" id="KW-0813">Transport</keyword>
<feature type="domain" description="ABC transporter" evidence="4">
    <location>
        <begin position="5"/>
        <end position="239"/>
    </location>
</feature>
<dbReference type="SUPFAM" id="SSF52540">
    <property type="entry name" value="P-loop containing nucleoside triphosphate hydrolases"/>
    <property type="match status" value="2"/>
</dbReference>
<dbReference type="PANTHER" id="PTHR43790:SF4">
    <property type="entry name" value="GUANOSINE IMPORT ATP-BINDING PROTEIN NUPO"/>
    <property type="match status" value="1"/>
</dbReference>
<dbReference type="RefSeq" id="WP_075614464.1">
    <property type="nucleotide sequence ID" value="NZ_JACIED010000003.1"/>
</dbReference>
<comment type="caution">
    <text evidence="6">The sequence shown here is derived from an EMBL/GenBank/DDBJ whole genome shotgun (WGS) entry which is preliminary data.</text>
</comment>
<evidence type="ECO:0000256" key="3">
    <source>
        <dbReference type="ARBA" id="ARBA00022840"/>
    </source>
</evidence>
<comment type="similarity">
    <text evidence="1">Belongs to the ABC transporter superfamily.</text>
</comment>
<name>A0A1Q9A7N2_9HYPH</name>
<dbReference type="CDD" id="cd03215">
    <property type="entry name" value="ABC_Carb_Monos_II"/>
    <property type="match status" value="1"/>
</dbReference>
<dbReference type="PROSITE" id="PS50893">
    <property type="entry name" value="ABC_TRANSPORTER_2"/>
    <property type="match status" value="2"/>
</dbReference>
<proteinExistence type="inferred from homology"/>
<evidence type="ECO:0000313" key="6">
    <source>
        <dbReference type="EMBL" id="OLP50572.1"/>
    </source>
</evidence>
<dbReference type="CDD" id="cd03216">
    <property type="entry name" value="ABC_Carb_Monos_I"/>
    <property type="match status" value="1"/>
</dbReference>
<dbReference type="PROSITE" id="PS00211">
    <property type="entry name" value="ABC_TRANSPORTER_1"/>
    <property type="match status" value="1"/>
</dbReference>
<organism evidence="6 7">
    <name type="scientific">Allorhizobium taibaishanense</name>
    <dbReference type="NCBI Taxonomy" id="887144"/>
    <lineage>
        <taxon>Bacteria</taxon>
        <taxon>Pseudomonadati</taxon>
        <taxon>Pseudomonadota</taxon>
        <taxon>Alphaproteobacteria</taxon>
        <taxon>Hyphomicrobiales</taxon>
        <taxon>Rhizobiaceae</taxon>
        <taxon>Rhizobium/Agrobacterium group</taxon>
        <taxon>Allorhizobium</taxon>
    </lineage>
</organism>
<reference evidence="5 8" key="2">
    <citation type="submission" date="2020-08" db="EMBL/GenBank/DDBJ databases">
        <title>Genomic Encyclopedia of Type Strains, Phase IV (KMG-IV): sequencing the most valuable type-strain genomes for metagenomic binning, comparative biology and taxonomic classification.</title>
        <authorList>
            <person name="Goeker M."/>
        </authorList>
    </citation>
    <scope>NUCLEOTIDE SEQUENCE [LARGE SCALE GENOMIC DNA]</scope>
    <source>
        <strain evidence="5 8">DSM 100021</strain>
    </source>
</reference>
<evidence type="ECO:0000256" key="1">
    <source>
        <dbReference type="ARBA" id="ARBA00005417"/>
    </source>
</evidence>
<evidence type="ECO:0000259" key="4">
    <source>
        <dbReference type="PROSITE" id="PS50893"/>
    </source>
</evidence>
<protein>
    <submittedName>
        <fullName evidence="5">Simple sugar transport system ATP-binding protein</fullName>
    </submittedName>
</protein>
<gene>
    <name evidence="6" type="ORF">BJF91_14985</name>
    <name evidence="5" type="ORF">GGQ71_002504</name>
</gene>
<dbReference type="EMBL" id="MKIN01000021">
    <property type="protein sequence ID" value="OLP50572.1"/>
    <property type="molecule type" value="Genomic_DNA"/>
</dbReference>
<keyword evidence="7" id="KW-1185">Reference proteome</keyword>
<evidence type="ECO:0000313" key="8">
    <source>
        <dbReference type="Proteomes" id="UP000544107"/>
    </source>
</evidence>
<dbReference type="Proteomes" id="UP000544107">
    <property type="component" value="Unassembled WGS sequence"/>
</dbReference>
<dbReference type="InterPro" id="IPR027417">
    <property type="entry name" value="P-loop_NTPase"/>
</dbReference>
<dbReference type="GO" id="GO:0016887">
    <property type="term" value="F:ATP hydrolysis activity"/>
    <property type="evidence" value="ECO:0007669"/>
    <property type="project" value="InterPro"/>
</dbReference>
<dbReference type="OrthoDB" id="9805029at2"/>
<keyword evidence="2" id="KW-0547">Nucleotide-binding</keyword>
<dbReference type="Proteomes" id="UP000185598">
    <property type="component" value="Unassembled WGS sequence"/>
</dbReference>
<accession>A0A1Q9A7N2</accession>
<keyword evidence="5" id="KW-0762">Sugar transport</keyword>
<dbReference type="InterPro" id="IPR003593">
    <property type="entry name" value="AAA+_ATPase"/>
</dbReference>
<dbReference type="EMBL" id="JACIED010000003">
    <property type="protein sequence ID" value="MBB4008224.1"/>
    <property type="molecule type" value="Genomic_DNA"/>
</dbReference>
<dbReference type="STRING" id="887144.BJF91_14985"/>
<dbReference type="AlphaFoldDB" id="A0A1Q9A7N2"/>
<evidence type="ECO:0000256" key="2">
    <source>
        <dbReference type="ARBA" id="ARBA00022741"/>
    </source>
</evidence>
<dbReference type="Pfam" id="PF00005">
    <property type="entry name" value="ABC_tran"/>
    <property type="match status" value="2"/>
</dbReference>
<dbReference type="Gene3D" id="3.40.50.300">
    <property type="entry name" value="P-loop containing nucleotide triphosphate hydrolases"/>
    <property type="match status" value="2"/>
</dbReference>
<dbReference type="SMART" id="SM00382">
    <property type="entry name" value="AAA"/>
    <property type="match status" value="2"/>
</dbReference>